<proteinExistence type="predicted"/>
<keyword evidence="3" id="KW-1185">Reference proteome</keyword>
<reference evidence="2" key="4">
    <citation type="submission" date="2025-05" db="UniProtKB">
        <authorList>
            <consortium name="EnsemblFungi"/>
        </authorList>
    </citation>
    <scope>IDENTIFICATION</scope>
    <source>
        <strain evidence="2">isolate 1-1 / race 1 (BBBD)</strain>
    </source>
</reference>
<reference evidence="2 3" key="3">
    <citation type="journal article" date="2017" name="G3 (Bethesda)">
        <title>Comparative analysis highlights variable genome content of wheat rusts and divergence of the mating loci.</title>
        <authorList>
            <person name="Cuomo C.A."/>
            <person name="Bakkeren G."/>
            <person name="Khalil H.B."/>
            <person name="Panwar V."/>
            <person name="Joly D."/>
            <person name="Linning R."/>
            <person name="Sakthikumar S."/>
            <person name="Song X."/>
            <person name="Adiconis X."/>
            <person name="Fan L."/>
            <person name="Goldberg J.M."/>
            <person name="Levin J.Z."/>
            <person name="Young S."/>
            <person name="Zeng Q."/>
            <person name="Anikster Y."/>
            <person name="Bruce M."/>
            <person name="Wang M."/>
            <person name="Yin C."/>
            <person name="McCallum B."/>
            <person name="Szabo L.J."/>
            <person name="Hulbert S."/>
            <person name="Chen X."/>
            <person name="Fellers J.P."/>
        </authorList>
    </citation>
    <scope>NUCLEOTIDE SEQUENCE</scope>
    <source>
        <strain evidence="3">Isolate 1-1 / race 1 (BBBD)</strain>
        <strain evidence="2">isolate 1-1 / race 1 (BBBD)</strain>
    </source>
</reference>
<evidence type="ECO:0000313" key="2">
    <source>
        <dbReference type="EnsemblFungi" id="PTTG_10887-t43_1-p1"/>
    </source>
</evidence>
<organism evidence="1">
    <name type="scientific">Puccinia triticina (isolate 1-1 / race 1 (BBBD))</name>
    <name type="common">Brown leaf rust fungus</name>
    <dbReference type="NCBI Taxonomy" id="630390"/>
    <lineage>
        <taxon>Eukaryota</taxon>
        <taxon>Fungi</taxon>
        <taxon>Dikarya</taxon>
        <taxon>Basidiomycota</taxon>
        <taxon>Pucciniomycotina</taxon>
        <taxon>Pucciniomycetes</taxon>
        <taxon>Pucciniales</taxon>
        <taxon>Pucciniaceae</taxon>
        <taxon>Puccinia</taxon>
    </lineage>
</organism>
<evidence type="ECO:0000313" key="1">
    <source>
        <dbReference type="EMBL" id="OAV86174.1"/>
    </source>
</evidence>
<dbReference type="Proteomes" id="UP000005240">
    <property type="component" value="Unassembled WGS sequence"/>
</dbReference>
<gene>
    <name evidence="1" type="ORF">PTTG_10887</name>
</gene>
<dbReference type="OrthoDB" id="2507496at2759"/>
<protein>
    <submittedName>
        <fullName evidence="1 2">Uncharacterized protein</fullName>
    </submittedName>
</protein>
<dbReference type="VEuPathDB" id="FungiDB:PTTG_10887"/>
<reference evidence="1" key="2">
    <citation type="submission" date="2016-05" db="EMBL/GenBank/DDBJ databases">
        <title>Comparative analysis highlights variable genome content of wheat rusts and divergence of the mating loci.</title>
        <authorList>
            <person name="Cuomo C.A."/>
            <person name="Bakkeren G."/>
            <person name="Szabo L."/>
            <person name="Khalil H."/>
            <person name="Joly D."/>
            <person name="Goldberg J."/>
            <person name="Young S."/>
            <person name="Zeng Q."/>
            <person name="Fellers J."/>
        </authorList>
    </citation>
    <scope>NUCLEOTIDE SEQUENCE [LARGE SCALE GENOMIC DNA]</scope>
    <source>
        <strain evidence="1">1-1 BBBD Race 1</strain>
    </source>
</reference>
<accession>A0A180G0P0</accession>
<dbReference type="EnsemblFungi" id="PTTG_10887-t43_1">
    <property type="protein sequence ID" value="PTTG_10887-t43_1-p1"/>
    <property type="gene ID" value="PTTG_10887"/>
</dbReference>
<feature type="non-terminal residue" evidence="1">
    <location>
        <position position="1"/>
    </location>
</feature>
<name>A0A180G0P0_PUCT1</name>
<dbReference type="EMBL" id="ADAS02001536">
    <property type="protein sequence ID" value="OAV86174.1"/>
    <property type="molecule type" value="Genomic_DNA"/>
</dbReference>
<evidence type="ECO:0000313" key="3">
    <source>
        <dbReference type="Proteomes" id="UP000005240"/>
    </source>
</evidence>
<sequence length="338" mass="37257">SSQNEQANCFFTLTNRIDPLPFANLPGEQQESYLGPSQPPDLQANGCKLFYKDSNTLQANGPGPTAPQVDPAQPATAALITAPRGPPPPRVILIKHHVYQMSAASQIAQVNPRNITAASAKPWERVITESNAYLKTVLHHTTWPKFRCDCIDSLNSLVPFLGDHLTKMQGEGLLKWQLIIPSNKTFAKGKNVMVTSNKKFTEFVAEAGKNPLAALSVMVSMQDPRKLAKVQQAARLQQDALAMSYGPDDTCLALERTQARLAVNPHADVDEQERLRIAADLHVYLTGKYGMNSKCMRIKDPKDPGTSIRVTRDALTKWSRCLLHKIPGMDQDNPPGYP</sequence>
<reference evidence="1" key="1">
    <citation type="submission" date="2009-11" db="EMBL/GenBank/DDBJ databases">
        <authorList>
            <consortium name="The Broad Institute Genome Sequencing Platform"/>
            <person name="Ward D."/>
            <person name="Feldgarden M."/>
            <person name="Earl A."/>
            <person name="Young S.K."/>
            <person name="Zeng Q."/>
            <person name="Koehrsen M."/>
            <person name="Alvarado L."/>
            <person name="Berlin A."/>
            <person name="Bochicchio J."/>
            <person name="Borenstein D."/>
            <person name="Chapman S.B."/>
            <person name="Chen Z."/>
            <person name="Engels R."/>
            <person name="Freedman E."/>
            <person name="Gellesch M."/>
            <person name="Goldberg J."/>
            <person name="Griggs A."/>
            <person name="Gujja S."/>
            <person name="Heilman E."/>
            <person name="Heiman D."/>
            <person name="Hepburn T."/>
            <person name="Howarth C."/>
            <person name="Jen D."/>
            <person name="Larson L."/>
            <person name="Lewis B."/>
            <person name="Mehta T."/>
            <person name="Park D."/>
            <person name="Pearson M."/>
            <person name="Roberts A."/>
            <person name="Saif S."/>
            <person name="Shea T."/>
            <person name="Shenoy N."/>
            <person name="Sisk P."/>
            <person name="Stolte C."/>
            <person name="Sykes S."/>
            <person name="Thomson T."/>
            <person name="Walk T."/>
            <person name="White J."/>
            <person name="Yandava C."/>
            <person name="Izard J."/>
            <person name="Baranova O.V."/>
            <person name="Blanton J.M."/>
            <person name="Tanner A.C."/>
            <person name="Dewhirst F.E."/>
            <person name="Haas B."/>
            <person name="Nusbaum C."/>
            <person name="Birren B."/>
        </authorList>
    </citation>
    <scope>NUCLEOTIDE SEQUENCE [LARGE SCALE GENOMIC DNA]</scope>
    <source>
        <strain evidence="1">1-1 BBBD Race 1</strain>
    </source>
</reference>
<dbReference type="AlphaFoldDB" id="A0A180G0P0"/>